<feature type="transmembrane region" description="Helical" evidence="1">
    <location>
        <begin position="52"/>
        <end position="72"/>
    </location>
</feature>
<dbReference type="RefSeq" id="WP_006293320.1">
    <property type="nucleotide sequence ID" value="NZ_GG770225.1"/>
</dbReference>
<dbReference type="AlphaFoldDB" id="W5IK46"/>
<proteinExistence type="predicted"/>
<dbReference type="Proteomes" id="UP000005777">
    <property type="component" value="Unassembled WGS sequence"/>
</dbReference>
<comment type="caution">
    <text evidence="2">The sequence shown here is derived from an EMBL/GenBank/DDBJ whole genome shotgun (WGS) entry which is preliminary data.</text>
</comment>
<dbReference type="EMBL" id="ADCX01000004">
    <property type="protein sequence ID" value="EFG27304.1"/>
    <property type="molecule type" value="Genomic_DNA"/>
</dbReference>
<name>W5IK46_SCAIO</name>
<organism evidence="2 3">
    <name type="scientific">Scardovia inopinata F0304</name>
    <dbReference type="NCBI Taxonomy" id="641146"/>
    <lineage>
        <taxon>Bacteria</taxon>
        <taxon>Bacillati</taxon>
        <taxon>Actinomycetota</taxon>
        <taxon>Actinomycetes</taxon>
        <taxon>Bifidobacteriales</taxon>
        <taxon>Bifidobacteriaceae</taxon>
        <taxon>Scardovia</taxon>
    </lineage>
</organism>
<keyword evidence="1" id="KW-0812">Transmembrane</keyword>
<reference evidence="2 3" key="1">
    <citation type="submission" date="2012-01" db="EMBL/GenBank/DDBJ databases">
        <title>The Genome Sequence of Scardovia inopinata F0304.</title>
        <authorList>
            <consortium name="The Broad Institute Genome Sequencing Platform"/>
            <person name="Earl A."/>
            <person name="Ward D."/>
            <person name="Feldgarden M."/>
            <person name="Gevers D."/>
            <person name="Izard J."/>
            <person name="Baranova O.V."/>
            <person name="Blanton J.M."/>
            <person name="Tanner A.C."/>
            <person name="Dewhirst F.E."/>
            <person name="Young S.K."/>
            <person name="Zeng Q."/>
            <person name="Gargeya S."/>
            <person name="Fitzgerald M."/>
            <person name="Haas B."/>
            <person name="Abouelleil A."/>
            <person name="Alvarado L."/>
            <person name="Arachchi H.M."/>
            <person name="Berlin A."/>
            <person name="Chapman S.B."/>
            <person name="Gearin G."/>
            <person name="Goldberg J."/>
            <person name="Griggs A."/>
            <person name="Gujja S."/>
            <person name="Hansen M."/>
            <person name="Heiman D."/>
            <person name="Howarth C."/>
            <person name="Larimer J."/>
            <person name="Lui A."/>
            <person name="MacDonald P.J."/>
            <person name="McCowen C."/>
            <person name="Montmayeur A."/>
            <person name="Murphy C."/>
            <person name="Neiman D."/>
            <person name="Pearson M."/>
            <person name="Priest M."/>
            <person name="Roberts A."/>
            <person name="Saif S."/>
            <person name="Shea T."/>
            <person name="Sisk P."/>
            <person name="Stolte C."/>
            <person name="Sykes S."/>
            <person name="Wortman J."/>
            <person name="Nusbaum C."/>
            <person name="Birren B."/>
        </authorList>
    </citation>
    <scope>NUCLEOTIDE SEQUENCE [LARGE SCALE GENOMIC DNA]</scope>
    <source>
        <strain evidence="2 3">F0304</strain>
    </source>
</reference>
<gene>
    <name evidence="2" type="ORF">HMPREF9020_00945</name>
</gene>
<keyword evidence="3" id="KW-1185">Reference proteome</keyword>
<sequence length="81" mass="9095">MASEVPQASGKTDTKFRLRLYTLTSLACLGWMVQDCIQSVQEHNFLQLANLFLLACILVMVLYTGISALKLWKASRKEEAS</sequence>
<evidence type="ECO:0000256" key="1">
    <source>
        <dbReference type="SAM" id="Phobius"/>
    </source>
</evidence>
<accession>W5IK46</accession>
<keyword evidence="1" id="KW-0472">Membrane</keyword>
<evidence type="ECO:0000313" key="2">
    <source>
        <dbReference type="EMBL" id="EFG27304.1"/>
    </source>
</evidence>
<dbReference type="HOGENOM" id="CLU_193543_0_0_11"/>
<protein>
    <submittedName>
        <fullName evidence="2">Uncharacterized protein</fullName>
    </submittedName>
</protein>
<evidence type="ECO:0000313" key="3">
    <source>
        <dbReference type="Proteomes" id="UP000005777"/>
    </source>
</evidence>
<feature type="transmembrane region" description="Helical" evidence="1">
    <location>
        <begin position="20"/>
        <end position="40"/>
    </location>
</feature>
<keyword evidence="1" id="KW-1133">Transmembrane helix</keyword>